<keyword evidence="2" id="KW-0418">Kinase</keyword>
<evidence type="ECO:0000313" key="2">
    <source>
        <dbReference type="EMBL" id="PLO58880.1"/>
    </source>
</evidence>
<name>A0A2J5NYL7_9ENTR</name>
<dbReference type="AlphaFoldDB" id="A0A2J5NYL7"/>
<accession>A0A2J5NYL7</accession>
<proteinExistence type="predicted"/>
<dbReference type="EC" id="2.7.13.3" evidence="2"/>
<reference evidence="2 3" key="1">
    <citation type="submission" date="2017-11" db="EMBL/GenBank/DDBJ databases">
        <authorList>
            <person name="Han C.G."/>
        </authorList>
    </citation>
    <scope>NUCLEOTIDE SEQUENCE [LARGE SCALE GENOMIC DNA]</scope>
    <source>
        <strain evidence="2 3">A10</strain>
    </source>
</reference>
<gene>
    <name evidence="2" type="ORF">CWN49_35435</name>
</gene>
<keyword evidence="2" id="KW-0808">Transferase</keyword>
<feature type="transmembrane region" description="Helical" evidence="1">
    <location>
        <begin position="21"/>
        <end position="41"/>
    </location>
</feature>
<dbReference type="Proteomes" id="UP000234667">
    <property type="component" value="Unassembled WGS sequence"/>
</dbReference>
<feature type="non-terminal residue" evidence="2">
    <location>
        <position position="54"/>
    </location>
</feature>
<evidence type="ECO:0000313" key="3">
    <source>
        <dbReference type="Proteomes" id="UP000234667"/>
    </source>
</evidence>
<comment type="caution">
    <text evidence="2">The sequence shown here is derived from an EMBL/GenBank/DDBJ whole genome shotgun (WGS) entry which is preliminary data.</text>
</comment>
<reference evidence="2 3" key="2">
    <citation type="submission" date="2018-01" db="EMBL/GenBank/DDBJ databases">
        <title>Genomic study of Klebsiella pneumoniae.</title>
        <authorList>
            <person name="Yang Y."/>
            <person name="Bicalho R."/>
        </authorList>
    </citation>
    <scope>NUCLEOTIDE SEQUENCE [LARGE SCALE GENOMIC DNA]</scope>
    <source>
        <strain evidence="2 3">A10</strain>
    </source>
</reference>
<evidence type="ECO:0000256" key="1">
    <source>
        <dbReference type="SAM" id="Phobius"/>
    </source>
</evidence>
<sequence length="54" mass="5918">MNEFAQQPARKRAMSMKLSTAVTLMIGSVIGSVLILVYALWFMQISGATRDGVK</sequence>
<protein>
    <submittedName>
        <fullName evidence="2">Two-component system sensor histidine kinase DcuS</fullName>
        <ecNumber evidence="2">2.7.13.3</ecNumber>
    </submittedName>
</protein>
<keyword evidence="1" id="KW-0472">Membrane</keyword>
<dbReference type="EMBL" id="PIDR01002034">
    <property type="protein sequence ID" value="PLO58880.1"/>
    <property type="molecule type" value="Genomic_DNA"/>
</dbReference>
<dbReference type="GO" id="GO:0004673">
    <property type="term" value="F:protein histidine kinase activity"/>
    <property type="evidence" value="ECO:0007669"/>
    <property type="project" value="UniProtKB-EC"/>
</dbReference>
<organism evidence="2 3">
    <name type="scientific">Klebsiella michiganensis</name>
    <dbReference type="NCBI Taxonomy" id="1134687"/>
    <lineage>
        <taxon>Bacteria</taxon>
        <taxon>Pseudomonadati</taxon>
        <taxon>Pseudomonadota</taxon>
        <taxon>Gammaproteobacteria</taxon>
        <taxon>Enterobacterales</taxon>
        <taxon>Enterobacteriaceae</taxon>
        <taxon>Klebsiella/Raoultella group</taxon>
        <taxon>Klebsiella</taxon>
    </lineage>
</organism>
<keyword evidence="1" id="KW-0812">Transmembrane</keyword>
<keyword evidence="1" id="KW-1133">Transmembrane helix</keyword>